<dbReference type="CDD" id="cd06222">
    <property type="entry name" value="RNase_H_like"/>
    <property type="match status" value="1"/>
</dbReference>
<dbReference type="Proteomes" id="UP000701853">
    <property type="component" value="Chromosome 9"/>
</dbReference>
<gene>
    <name evidence="2" type="ORF">CXB51_024192</name>
</gene>
<dbReference type="GO" id="GO:0003676">
    <property type="term" value="F:nucleic acid binding"/>
    <property type="evidence" value="ECO:0007669"/>
    <property type="project" value="InterPro"/>
</dbReference>
<protein>
    <recommendedName>
        <fullName evidence="1">RNase H type-1 domain-containing protein</fullName>
    </recommendedName>
</protein>
<dbReference type="GO" id="GO:0004523">
    <property type="term" value="F:RNA-DNA hybrid ribonuclease activity"/>
    <property type="evidence" value="ECO:0007669"/>
    <property type="project" value="InterPro"/>
</dbReference>
<sequence>MDYFDQGFSGRVFKDSDVNWLYGYSIMVGKDSIFRVEARAVLEGLHIAWERTFRQIDMECDNALLVETILASGAASSRMMELRLIHMLLTQNWKVHTHHSSKERPDIIPLELLVIWFLRASCYSSSERPDRL</sequence>
<dbReference type="EMBL" id="JAHUZN010000009">
    <property type="protein sequence ID" value="KAG8482578.1"/>
    <property type="molecule type" value="Genomic_DNA"/>
</dbReference>
<reference evidence="2 3" key="1">
    <citation type="journal article" date="2021" name="bioRxiv">
        <title>The Gossypium anomalum genome as a resource for cotton improvement and evolutionary analysis of hybrid incompatibility.</title>
        <authorList>
            <person name="Grover C.E."/>
            <person name="Yuan D."/>
            <person name="Arick M.A."/>
            <person name="Miller E.R."/>
            <person name="Hu G."/>
            <person name="Peterson D.G."/>
            <person name="Wendel J.F."/>
            <person name="Udall J.A."/>
        </authorList>
    </citation>
    <scope>NUCLEOTIDE SEQUENCE [LARGE SCALE GENOMIC DNA]</scope>
    <source>
        <strain evidence="2">JFW-Udall</strain>
        <tissue evidence="2">Leaf</tissue>
    </source>
</reference>
<dbReference type="InterPro" id="IPR053151">
    <property type="entry name" value="RNase_H-like"/>
</dbReference>
<feature type="domain" description="RNase H type-1" evidence="1">
    <location>
        <begin position="8"/>
        <end position="103"/>
    </location>
</feature>
<dbReference type="AlphaFoldDB" id="A0A8J5YFW8"/>
<dbReference type="InterPro" id="IPR002156">
    <property type="entry name" value="RNaseH_domain"/>
</dbReference>
<name>A0A8J5YFW8_9ROSI</name>
<dbReference type="Gene3D" id="3.30.420.10">
    <property type="entry name" value="Ribonuclease H-like superfamily/Ribonuclease H"/>
    <property type="match status" value="1"/>
</dbReference>
<comment type="caution">
    <text evidence="2">The sequence shown here is derived from an EMBL/GenBank/DDBJ whole genome shotgun (WGS) entry which is preliminary data.</text>
</comment>
<dbReference type="PANTHER" id="PTHR47723">
    <property type="entry name" value="OS05G0353850 PROTEIN"/>
    <property type="match status" value="1"/>
</dbReference>
<dbReference type="OrthoDB" id="955670at2759"/>
<evidence type="ECO:0000313" key="2">
    <source>
        <dbReference type="EMBL" id="KAG8482578.1"/>
    </source>
</evidence>
<accession>A0A8J5YFW8</accession>
<dbReference type="InterPro" id="IPR044730">
    <property type="entry name" value="RNase_H-like_dom_plant"/>
</dbReference>
<organism evidence="2 3">
    <name type="scientific">Gossypium anomalum</name>
    <dbReference type="NCBI Taxonomy" id="47600"/>
    <lineage>
        <taxon>Eukaryota</taxon>
        <taxon>Viridiplantae</taxon>
        <taxon>Streptophyta</taxon>
        <taxon>Embryophyta</taxon>
        <taxon>Tracheophyta</taxon>
        <taxon>Spermatophyta</taxon>
        <taxon>Magnoliopsida</taxon>
        <taxon>eudicotyledons</taxon>
        <taxon>Gunneridae</taxon>
        <taxon>Pentapetalae</taxon>
        <taxon>rosids</taxon>
        <taxon>malvids</taxon>
        <taxon>Malvales</taxon>
        <taxon>Malvaceae</taxon>
        <taxon>Malvoideae</taxon>
        <taxon>Gossypium</taxon>
    </lineage>
</organism>
<dbReference type="PANTHER" id="PTHR47723:SF24">
    <property type="entry name" value="RNASE H TYPE-1 DOMAIN-CONTAINING PROTEIN"/>
    <property type="match status" value="1"/>
</dbReference>
<dbReference type="Pfam" id="PF13456">
    <property type="entry name" value="RVT_3"/>
    <property type="match status" value="1"/>
</dbReference>
<proteinExistence type="predicted"/>
<evidence type="ECO:0000259" key="1">
    <source>
        <dbReference type="Pfam" id="PF13456"/>
    </source>
</evidence>
<dbReference type="InterPro" id="IPR036397">
    <property type="entry name" value="RNaseH_sf"/>
</dbReference>
<evidence type="ECO:0000313" key="3">
    <source>
        <dbReference type="Proteomes" id="UP000701853"/>
    </source>
</evidence>
<keyword evidence="3" id="KW-1185">Reference proteome</keyword>